<dbReference type="Pfam" id="PF00294">
    <property type="entry name" value="PfkB"/>
    <property type="match status" value="1"/>
</dbReference>
<evidence type="ECO:0000313" key="5">
    <source>
        <dbReference type="Proteomes" id="UP000192721"/>
    </source>
</evidence>
<dbReference type="AlphaFoldDB" id="A0A1W0D189"/>
<evidence type="ECO:0000259" key="3">
    <source>
        <dbReference type="Pfam" id="PF00294"/>
    </source>
</evidence>
<dbReference type="Gene3D" id="3.40.1190.20">
    <property type="match status" value="1"/>
</dbReference>
<comment type="caution">
    <text evidence="4">The sequence shown here is derived from an EMBL/GenBank/DDBJ whole genome shotgun (WGS) entry which is preliminary data.</text>
</comment>
<dbReference type="InterPro" id="IPR011611">
    <property type="entry name" value="PfkB_dom"/>
</dbReference>
<dbReference type="PANTHER" id="PTHR10584">
    <property type="entry name" value="SUGAR KINASE"/>
    <property type="match status" value="1"/>
</dbReference>
<dbReference type="InterPro" id="IPR029056">
    <property type="entry name" value="Ribokinase-like"/>
</dbReference>
<protein>
    <submittedName>
        <fullName evidence="4">Ribokinase</fullName>
    </submittedName>
</protein>
<gene>
    <name evidence="4" type="ORF">B0T45_10380</name>
</gene>
<accession>A0A1W0D189</accession>
<evidence type="ECO:0000256" key="2">
    <source>
        <dbReference type="ARBA" id="ARBA00022777"/>
    </source>
</evidence>
<keyword evidence="1" id="KW-0808">Transferase</keyword>
<sequence length="316" mass="33375">MTIPCPSYHPTKAILALGGAVGDVVLTLPELPRSGGDVEALQQERQIGGCAFNVARALCQLNAPVINGMPVGNGPWGAAVDRAMRELGLPVLLRNANRDNGWCVAMVEPSGERSFISITGCEGEWSREQLDALPLPADALVYANGYELAGEGGRALRAWLLALPSEQLRVIDPGPRVALLEPAFLSSLSETETLLTLNRDEIAILCGQGDPVAAAQRFAKDYQLTLICRLGQDGAWVCPGTYDPWHLPGYQVSVVDTIGAGDAHCAGLLAGLSSGWPLHYAVDLGNRLAACVVASAGPDAATDWDSLNRRFPAACL</sequence>
<dbReference type="PROSITE" id="PS00584">
    <property type="entry name" value="PFKB_KINASES_2"/>
    <property type="match status" value="1"/>
</dbReference>
<reference evidence="4 5" key="1">
    <citation type="submission" date="2017-02" db="EMBL/GenBank/DDBJ databases">
        <title>Chromobacterium haemolyticum H5244.</title>
        <authorList>
            <person name="Gulvik C.A."/>
        </authorList>
    </citation>
    <scope>NUCLEOTIDE SEQUENCE [LARGE SCALE GENOMIC DNA]</scope>
    <source>
        <strain evidence="4 5">H5244</strain>
    </source>
</reference>
<dbReference type="PANTHER" id="PTHR10584:SF166">
    <property type="entry name" value="RIBOKINASE"/>
    <property type="match status" value="1"/>
</dbReference>
<dbReference type="GO" id="GO:0005829">
    <property type="term" value="C:cytosol"/>
    <property type="evidence" value="ECO:0007669"/>
    <property type="project" value="TreeGrafter"/>
</dbReference>
<keyword evidence="2 4" id="KW-0418">Kinase</keyword>
<dbReference type="RefSeq" id="WP_081555428.1">
    <property type="nucleotide sequence ID" value="NZ_MUKV01000010.1"/>
</dbReference>
<name>A0A1W0D189_9NEIS</name>
<dbReference type="InterPro" id="IPR002173">
    <property type="entry name" value="Carboh/pur_kinase_PfkB_CS"/>
</dbReference>
<dbReference type="EMBL" id="MUKV01000010">
    <property type="protein sequence ID" value="OQS40775.1"/>
    <property type="molecule type" value="Genomic_DNA"/>
</dbReference>
<evidence type="ECO:0000256" key="1">
    <source>
        <dbReference type="ARBA" id="ARBA00022679"/>
    </source>
</evidence>
<dbReference type="GO" id="GO:0016301">
    <property type="term" value="F:kinase activity"/>
    <property type="evidence" value="ECO:0007669"/>
    <property type="project" value="UniProtKB-KW"/>
</dbReference>
<feature type="domain" description="Carbohydrate kinase PfkB" evidence="3">
    <location>
        <begin position="14"/>
        <end position="301"/>
    </location>
</feature>
<evidence type="ECO:0000313" key="4">
    <source>
        <dbReference type="EMBL" id="OQS40775.1"/>
    </source>
</evidence>
<dbReference type="Proteomes" id="UP000192721">
    <property type="component" value="Unassembled WGS sequence"/>
</dbReference>
<proteinExistence type="predicted"/>
<organism evidence="4 5">
    <name type="scientific">Chromobacterium haemolyticum</name>
    <dbReference type="NCBI Taxonomy" id="394935"/>
    <lineage>
        <taxon>Bacteria</taxon>
        <taxon>Pseudomonadati</taxon>
        <taxon>Pseudomonadota</taxon>
        <taxon>Betaproteobacteria</taxon>
        <taxon>Neisseriales</taxon>
        <taxon>Chromobacteriaceae</taxon>
        <taxon>Chromobacterium</taxon>
    </lineage>
</organism>
<dbReference type="SUPFAM" id="SSF53613">
    <property type="entry name" value="Ribokinase-like"/>
    <property type="match status" value="1"/>
</dbReference>